<name>A0A8J3NW83_9ACTN</name>
<dbReference type="InterPro" id="IPR005149">
    <property type="entry name" value="Tscrpt_reg_PadR_N"/>
</dbReference>
<dbReference type="PANTHER" id="PTHR43252:SF7">
    <property type="entry name" value="TRANSCRIPTIONAL REGULATOR YQJI"/>
    <property type="match status" value="1"/>
</dbReference>
<dbReference type="EMBL" id="BONG01000055">
    <property type="protein sequence ID" value="GIF93080.1"/>
    <property type="molecule type" value="Genomic_DNA"/>
</dbReference>
<feature type="domain" description="Transcription regulator PadR N-terminal" evidence="2">
    <location>
        <begin position="38"/>
        <end position="110"/>
    </location>
</feature>
<evidence type="ECO:0000259" key="2">
    <source>
        <dbReference type="Pfam" id="PF03551"/>
    </source>
</evidence>
<sequence>MGIATLEPPTTQPSTGKENPAVLPMRPELLKGHLEAILLAVLEDQPRHGYAIIEALREGSGGTLDLPTGTVYPALHRLERTGLIRSDWETVGGRRRRAYQLTPSGHQALTDQRAVWEQFSAAVTTLLTRRPWPTAA</sequence>
<accession>A0A8J3NW83</accession>
<feature type="region of interest" description="Disordered" evidence="1">
    <location>
        <begin position="1"/>
        <end position="21"/>
    </location>
</feature>
<evidence type="ECO:0000313" key="4">
    <source>
        <dbReference type="Proteomes" id="UP000619293"/>
    </source>
</evidence>
<evidence type="ECO:0000313" key="3">
    <source>
        <dbReference type="EMBL" id="GIF93080.1"/>
    </source>
</evidence>
<comment type="caution">
    <text evidence="3">The sequence shown here is derived from an EMBL/GenBank/DDBJ whole genome shotgun (WGS) entry which is preliminary data.</text>
</comment>
<dbReference type="AlphaFoldDB" id="A0A8J3NW83"/>
<dbReference type="Gene3D" id="1.10.10.10">
    <property type="entry name" value="Winged helix-like DNA-binding domain superfamily/Winged helix DNA-binding domain"/>
    <property type="match status" value="1"/>
</dbReference>
<protein>
    <submittedName>
        <fullName evidence="3">PadR family transcriptional regulator</fullName>
    </submittedName>
</protein>
<gene>
    <name evidence="3" type="ORF">Cch02nite_65240</name>
</gene>
<feature type="compositionally biased region" description="Polar residues" evidence="1">
    <location>
        <begin position="8"/>
        <end position="17"/>
    </location>
</feature>
<organism evidence="3 4">
    <name type="scientific">Catellatospora chokoriensis</name>
    <dbReference type="NCBI Taxonomy" id="310353"/>
    <lineage>
        <taxon>Bacteria</taxon>
        <taxon>Bacillati</taxon>
        <taxon>Actinomycetota</taxon>
        <taxon>Actinomycetes</taxon>
        <taxon>Micromonosporales</taxon>
        <taxon>Micromonosporaceae</taxon>
        <taxon>Catellatospora</taxon>
    </lineage>
</organism>
<dbReference type="InterPro" id="IPR036388">
    <property type="entry name" value="WH-like_DNA-bd_sf"/>
</dbReference>
<dbReference type="Pfam" id="PF03551">
    <property type="entry name" value="PadR"/>
    <property type="match status" value="1"/>
</dbReference>
<dbReference type="RefSeq" id="WP_425321552.1">
    <property type="nucleotide sequence ID" value="NZ_BAAALB010000027.1"/>
</dbReference>
<dbReference type="PANTHER" id="PTHR43252">
    <property type="entry name" value="TRANSCRIPTIONAL REGULATOR YQJI"/>
    <property type="match status" value="1"/>
</dbReference>
<keyword evidence="4" id="KW-1185">Reference proteome</keyword>
<evidence type="ECO:0000256" key="1">
    <source>
        <dbReference type="SAM" id="MobiDB-lite"/>
    </source>
</evidence>
<dbReference type="Proteomes" id="UP000619293">
    <property type="component" value="Unassembled WGS sequence"/>
</dbReference>
<proteinExistence type="predicted"/>
<reference evidence="3 4" key="1">
    <citation type="submission" date="2021-01" db="EMBL/GenBank/DDBJ databases">
        <title>Whole genome shotgun sequence of Catellatospora chokoriensis NBRC 107358.</title>
        <authorList>
            <person name="Komaki H."/>
            <person name="Tamura T."/>
        </authorList>
    </citation>
    <scope>NUCLEOTIDE SEQUENCE [LARGE SCALE GENOMIC DNA]</scope>
    <source>
        <strain evidence="3 4">NBRC 107358</strain>
    </source>
</reference>
<dbReference type="SUPFAM" id="SSF46785">
    <property type="entry name" value="Winged helix' DNA-binding domain"/>
    <property type="match status" value="1"/>
</dbReference>
<dbReference type="InterPro" id="IPR036390">
    <property type="entry name" value="WH_DNA-bd_sf"/>
</dbReference>